<dbReference type="EMBL" id="PJEX01000361">
    <property type="protein sequence ID" value="TKW50775.1"/>
    <property type="molecule type" value="Genomic_DNA"/>
</dbReference>
<organism evidence="1 2">
    <name type="scientific">Colletotrichum tanaceti</name>
    <dbReference type="NCBI Taxonomy" id="1306861"/>
    <lineage>
        <taxon>Eukaryota</taxon>
        <taxon>Fungi</taxon>
        <taxon>Dikarya</taxon>
        <taxon>Ascomycota</taxon>
        <taxon>Pezizomycotina</taxon>
        <taxon>Sordariomycetes</taxon>
        <taxon>Hypocreomycetidae</taxon>
        <taxon>Glomerellales</taxon>
        <taxon>Glomerellaceae</taxon>
        <taxon>Colletotrichum</taxon>
        <taxon>Colletotrichum destructivum species complex</taxon>
    </lineage>
</organism>
<gene>
    <name evidence="1" type="ORF">CTA1_11824</name>
</gene>
<accession>A0A4U6X677</accession>
<dbReference type="AlphaFoldDB" id="A0A4U6X677"/>
<protein>
    <submittedName>
        <fullName evidence="1">Uncharacterized protein</fullName>
    </submittedName>
</protein>
<name>A0A4U6X677_9PEZI</name>
<keyword evidence="2" id="KW-1185">Reference proteome</keyword>
<sequence>MAALVLICVAQKKGNPRVIGECDVDAESSGNRNTRWQTRSEFWARLIEVRLRIKHTSDSRRHSWASRNGSSDPGLRVHLKWLR</sequence>
<proteinExistence type="predicted"/>
<dbReference type="Proteomes" id="UP000310108">
    <property type="component" value="Unassembled WGS sequence"/>
</dbReference>
<evidence type="ECO:0000313" key="1">
    <source>
        <dbReference type="EMBL" id="TKW50775.1"/>
    </source>
</evidence>
<evidence type="ECO:0000313" key="2">
    <source>
        <dbReference type="Proteomes" id="UP000310108"/>
    </source>
</evidence>
<comment type="caution">
    <text evidence="1">The sequence shown here is derived from an EMBL/GenBank/DDBJ whole genome shotgun (WGS) entry which is preliminary data.</text>
</comment>
<reference evidence="1 2" key="1">
    <citation type="journal article" date="2019" name="PLoS ONE">
        <title>Comparative genome analysis indicates high evolutionary potential of pathogenicity genes in Colletotrichum tanaceti.</title>
        <authorList>
            <person name="Lelwala R.V."/>
            <person name="Korhonen P.K."/>
            <person name="Young N.D."/>
            <person name="Scott J.B."/>
            <person name="Ades P.A."/>
            <person name="Gasser R.B."/>
            <person name="Taylor P.W.J."/>
        </authorList>
    </citation>
    <scope>NUCLEOTIDE SEQUENCE [LARGE SCALE GENOMIC DNA]</scope>
    <source>
        <strain evidence="1">BRIP57314</strain>
    </source>
</reference>